<feature type="transmembrane region" description="Helical" evidence="6">
    <location>
        <begin position="7"/>
        <end position="26"/>
    </location>
</feature>
<feature type="transmembrane region" description="Helical" evidence="6">
    <location>
        <begin position="32"/>
        <end position="50"/>
    </location>
</feature>
<dbReference type="PATRIC" id="fig|632773.3.peg.2469"/>
<comment type="subcellular location">
    <subcellularLocation>
        <location evidence="1">Membrane</location>
        <topology evidence="1">Multi-pass membrane protein</topology>
    </subcellularLocation>
</comment>
<evidence type="ECO:0000256" key="2">
    <source>
        <dbReference type="ARBA" id="ARBA00009773"/>
    </source>
</evidence>
<dbReference type="PANTHER" id="PTHR21716">
    <property type="entry name" value="TRANSMEMBRANE PROTEIN"/>
    <property type="match status" value="1"/>
</dbReference>
<dbReference type="KEGG" id="bbev:BBEV_2364"/>
<organism evidence="7 8">
    <name type="scientific">Salisediminibacterium beveridgei</name>
    <dbReference type="NCBI Taxonomy" id="632773"/>
    <lineage>
        <taxon>Bacteria</taxon>
        <taxon>Bacillati</taxon>
        <taxon>Bacillota</taxon>
        <taxon>Bacilli</taxon>
        <taxon>Bacillales</taxon>
        <taxon>Bacillaceae</taxon>
        <taxon>Salisediminibacterium</taxon>
    </lineage>
</organism>
<protein>
    <recommendedName>
        <fullName evidence="9">Sporulation integral membrane protein YtvI</fullName>
    </recommendedName>
</protein>
<dbReference type="PANTHER" id="PTHR21716:SF68">
    <property type="entry name" value="TRANSPORT PROTEIN YTVI-RELATED"/>
    <property type="match status" value="1"/>
</dbReference>
<dbReference type="InterPro" id="IPR002549">
    <property type="entry name" value="AI-2E-like"/>
</dbReference>
<keyword evidence="8" id="KW-1185">Reference proteome</keyword>
<comment type="similarity">
    <text evidence="2">Belongs to the autoinducer-2 exporter (AI-2E) (TC 2.A.86) family.</text>
</comment>
<evidence type="ECO:0000313" key="7">
    <source>
        <dbReference type="EMBL" id="AOM83705.1"/>
    </source>
</evidence>
<dbReference type="EMBL" id="CP012502">
    <property type="protein sequence ID" value="AOM83705.1"/>
    <property type="molecule type" value="Genomic_DNA"/>
</dbReference>
<reference evidence="7 8" key="1">
    <citation type="submission" date="2015-08" db="EMBL/GenBank/DDBJ databases">
        <title>The complete genome sequence of Bacillus beveridgei MLTeJB.</title>
        <authorList>
            <person name="Hanson T.E."/>
            <person name="Mesa C."/>
            <person name="Basesman S.M."/>
            <person name="Oremland R.S."/>
        </authorList>
    </citation>
    <scope>NUCLEOTIDE SEQUENCE [LARGE SCALE GENOMIC DNA]</scope>
    <source>
        <strain evidence="7 8">MLTeJB</strain>
    </source>
</reference>
<feature type="transmembrane region" description="Helical" evidence="6">
    <location>
        <begin position="320"/>
        <end position="353"/>
    </location>
</feature>
<evidence type="ECO:0000256" key="4">
    <source>
        <dbReference type="ARBA" id="ARBA00022989"/>
    </source>
</evidence>
<dbReference type="GO" id="GO:0016020">
    <property type="term" value="C:membrane"/>
    <property type="evidence" value="ECO:0007669"/>
    <property type="project" value="UniProtKB-SubCell"/>
</dbReference>
<evidence type="ECO:0000256" key="5">
    <source>
        <dbReference type="ARBA" id="ARBA00023136"/>
    </source>
</evidence>
<feature type="transmembrane region" description="Helical" evidence="6">
    <location>
        <begin position="288"/>
        <end position="308"/>
    </location>
</feature>
<dbReference type="RefSeq" id="WP_069365658.1">
    <property type="nucleotide sequence ID" value="NZ_CP012502.1"/>
</dbReference>
<keyword evidence="4 6" id="KW-1133">Transmembrane helix</keyword>
<evidence type="ECO:0000313" key="8">
    <source>
        <dbReference type="Proteomes" id="UP000094463"/>
    </source>
</evidence>
<feature type="transmembrane region" description="Helical" evidence="6">
    <location>
        <begin position="62"/>
        <end position="91"/>
    </location>
</feature>
<feature type="transmembrane region" description="Helical" evidence="6">
    <location>
        <begin position="168"/>
        <end position="189"/>
    </location>
</feature>
<dbReference type="InterPro" id="IPR014227">
    <property type="entry name" value="YtvI-like"/>
</dbReference>
<dbReference type="NCBIfam" id="TIGR02872">
    <property type="entry name" value="spore_ytvI"/>
    <property type="match status" value="1"/>
</dbReference>
<dbReference type="AlphaFoldDB" id="A0A1D7QXH4"/>
<evidence type="ECO:0000256" key="1">
    <source>
        <dbReference type="ARBA" id="ARBA00004141"/>
    </source>
</evidence>
<keyword evidence="5 6" id="KW-0472">Membrane</keyword>
<dbReference type="GO" id="GO:0055085">
    <property type="term" value="P:transmembrane transport"/>
    <property type="evidence" value="ECO:0007669"/>
    <property type="project" value="TreeGrafter"/>
</dbReference>
<dbReference type="Proteomes" id="UP000094463">
    <property type="component" value="Chromosome"/>
</dbReference>
<keyword evidence="3 6" id="KW-0812">Transmembrane</keyword>
<name>A0A1D7QXH4_9BACI</name>
<feature type="transmembrane region" description="Helical" evidence="6">
    <location>
        <begin position="223"/>
        <end position="248"/>
    </location>
</feature>
<dbReference type="STRING" id="632773.BBEV_2364"/>
<sequence length="382" mass="42656">MTKEQGWIFLRLLVVSAVTIGGIWLTGILFSLTYPFIIAAVLVWMFHPLIRFLRNALKFPNVLAVFFTVFLGLSAVIGSVTGIIFLIIFGFRRISAFLPEWIQTTAIQAQDFFNQSIFPIWKQLTGAVDTLTPEQQATLQNGIEQLGAQLAEGSTDFGQGIAEGLTSIIIFVPSFLIVFLFVFIAFYFIGKDWERMLQSVYDNTPAFILKKGRAFKTMFQYRVLGFVRAQIILMFIASVIVFTGLMILRVENALAIAMIVGIAEILPYLGSGTILIPWFIYMLITGELYMGIGLAIVYGVTIAIRQSIEPKILSSSMNLNALAVLISLFIGFQLFGIVGLFVGPFVLVILVIFKDIGFMGEIGRFIRYGFKDEPHPRISGFK</sequence>
<evidence type="ECO:0008006" key="9">
    <source>
        <dbReference type="Google" id="ProtNLM"/>
    </source>
</evidence>
<dbReference type="OrthoDB" id="9774361at2"/>
<feature type="transmembrane region" description="Helical" evidence="6">
    <location>
        <begin position="254"/>
        <end position="281"/>
    </location>
</feature>
<evidence type="ECO:0000256" key="6">
    <source>
        <dbReference type="SAM" id="Phobius"/>
    </source>
</evidence>
<proteinExistence type="inferred from homology"/>
<evidence type="ECO:0000256" key="3">
    <source>
        <dbReference type="ARBA" id="ARBA00022692"/>
    </source>
</evidence>
<gene>
    <name evidence="7" type="ORF">BBEV_2364</name>
</gene>
<accession>A0A1D7QXH4</accession>
<dbReference type="Pfam" id="PF01594">
    <property type="entry name" value="AI-2E_transport"/>
    <property type="match status" value="1"/>
</dbReference>